<dbReference type="PANTHER" id="PTHR34851:SF5">
    <property type="entry name" value="MARVEL DOMAIN-CONTAINING PROTEIN"/>
    <property type="match status" value="1"/>
</dbReference>
<keyword evidence="1" id="KW-1133">Transmembrane helix</keyword>
<feature type="transmembrane region" description="Helical" evidence="1">
    <location>
        <begin position="137"/>
        <end position="159"/>
    </location>
</feature>
<evidence type="ECO:0000256" key="1">
    <source>
        <dbReference type="SAM" id="Phobius"/>
    </source>
</evidence>
<feature type="transmembrane region" description="Helical" evidence="1">
    <location>
        <begin position="21"/>
        <end position="45"/>
    </location>
</feature>
<keyword evidence="3" id="KW-1185">Reference proteome</keyword>
<comment type="caution">
    <text evidence="2">The sequence shown here is derived from an EMBL/GenBank/DDBJ whole genome shotgun (WGS) entry which is preliminary data.</text>
</comment>
<organism evidence="2 3">
    <name type="scientific">Steinernema hermaphroditum</name>
    <dbReference type="NCBI Taxonomy" id="289476"/>
    <lineage>
        <taxon>Eukaryota</taxon>
        <taxon>Metazoa</taxon>
        <taxon>Ecdysozoa</taxon>
        <taxon>Nematoda</taxon>
        <taxon>Chromadorea</taxon>
        <taxon>Rhabditida</taxon>
        <taxon>Tylenchina</taxon>
        <taxon>Panagrolaimomorpha</taxon>
        <taxon>Strongyloidoidea</taxon>
        <taxon>Steinernematidae</taxon>
        <taxon>Steinernema</taxon>
    </lineage>
</organism>
<keyword evidence="1" id="KW-0812">Transmembrane</keyword>
<gene>
    <name evidence="2" type="ORF">QR680_004124</name>
</gene>
<feature type="transmembrane region" description="Helical" evidence="1">
    <location>
        <begin position="51"/>
        <end position="70"/>
    </location>
</feature>
<evidence type="ECO:0000313" key="3">
    <source>
        <dbReference type="Proteomes" id="UP001175271"/>
    </source>
</evidence>
<evidence type="ECO:0000313" key="2">
    <source>
        <dbReference type="EMBL" id="KAK0408727.1"/>
    </source>
</evidence>
<keyword evidence="1" id="KW-0472">Membrane</keyword>
<sequence length="181" mass="20205">MVVGSNQLCCCGRMDVKTGALVIGILYAIFGFLCLFNNFVAFTIFQESARNSIIEVIISAVVIAVGVLTFDGSYNDRSRKIIPMMVFLAGQIVFFFILTGCFVAAVFDPDLILHNPVVKDRTEKITTREVKAISAGLAFLFVLLITLSLWFLTAMVNCYRCIREGKKSEETEMGHFENARY</sequence>
<feature type="transmembrane region" description="Helical" evidence="1">
    <location>
        <begin position="82"/>
        <end position="107"/>
    </location>
</feature>
<protein>
    <submittedName>
        <fullName evidence="2">Uncharacterized protein</fullName>
    </submittedName>
</protein>
<proteinExistence type="predicted"/>
<dbReference type="PANTHER" id="PTHR34851">
    <property type="entry name" value="PROTEIN CBG05235-RELATED"/>
    <property type="match status" value="1"/>
</dbReference>
<reference evidence="2" key="1">
    <citation type="submission" date="2023-06" db="EMBL/GenBank/DDBJ databases">
        <title>Genomic analysis of the entomopathogenic nematode Steinernema hermaphroditum.</title>
        <authorList>
            <person name="Schwarz E.M."/>
            <person name="Heppert J.K."/>
            <person name="Baniya A."/>
            <person name="Schwartz H.T."/>
            <person name="Tan C.-H."/>
            <person name="Antoshechkin I."/>
            <person name="Sternberg P.W."/>
            <person name="Goodrich-Blair H."/>
            <person name="Dillman A.R."/>
        </authorList>
    </citation>
    <scope>NUCLEOTIDE SEQUENCE</scope>
    <source>
        <strain evidence="2">PS9179</strain>
        <tissue evidence="2">Whole animal</tissue>
    </source>
</reference>
<dbReference type="Proteomes" id="UP001175271">
    <property type="component" value="Unassembled WGS sequence"/>
</dbReference>
<dbReference type="AlphaFoldDB" id="A0AA39HMQ6"/>
<dbReference type="EMBL" id="JAUCMV010000003">
    <property type="protein sequence ID" value="KAK0408727.1"/>
    <property type="molecule type" value="Genomic_DNA"/>
</dbReference>
<name>A0AA39HMQ6_9BILA</name>
<accession>A0AA39HMQ6</accession>